<evidence type="ECO:0000313" key="2">
    <source>
        <dbReference type="Proteomes" id="UP001199525"/>
    </source>
</evidence>
<accession>A0ABS8IG23</accession>
<organism evidence="1 2">
    <name type="scientific">Nostoc favosum CHAB5714</name>
    <dbReference type="NCBI Taxonomy" id="2780399"/>
    <lineage>
        <taxon>Bacteria</taxon>
        <taxon>Bacillati</taxon>
        <taxon>Cyanobacteriota</taxon>
        <taxon>Cyanophyceae</taxon>
        <taxon>Nostocales</taxon>
        <taxon>Nostocaceae</taxon>
        <taxon>Nostoc</taxon>
        <taxon>Nostoc favosum</taxon>
    </lineage>
</organism>
<proteinExistence type="predicted"/>
<evidence type="ECO:0000313" key="1">
    <source>
        <dbReference type="EMBL" id="MCC5602846.1"/>
    </source>
</evidence>
<name>A0ABS8IG23_9NOSO</name>
<keyword evidence="2" id="KW-1185">Reference proteome</keyword>
<dbReference type="Proteomes" id="UP001199525">
    <property type="component" value="Unassembled WGS sequence"/>
</dbReference>
<dbReference type="EMBL" id="JAIVFQ010000060">
    <property type="protein sequence ID" value="MCC5602846.1"/>
    <property type="molecule type" value="Genomic_DNA"/>
</dbReference>
<protein>
    <submittedName>
        <fullName evidence="1">Uncharacterized protein</fullName>
    </submittedName>
</protein>
<comment type="caution">
    <text evidence="1">The sequence shown here is derived from an EMBL/GenBank/DDBJ whole genome shotgun (WGS) entry which is preliminary data.</text>
</comment>
<dbReference type="RefSeq" id="WP_229488385.1">
    <property type="nucleotide sequence ID" value="NZ_JAIVFQ010000060.1"/>
</dbReference>
<sequence>MSSPQGLGSKGLKLKMQQGLDSVGSFYQQLVCTCGEAVGVADGELYWNGYLGKWQVWVNFGGGCTSVVCDWLVVV</sequence>
<gene>
    <name evidence="1" type="ORF">LC586_27545</name>
</gene>
<reference evidence="1 2" key="1">
    <citation type="journal article" date="2021" name="Microorganisms">
        <title>Genome Evolution of Filamentous Cyanobacterium Nostoc Species: From Facultative Symbiosis to Free Living.</title>
        <authorList>
            <person name="Huo D."/>
            <person name="Li H."/>
            <person name="Cai F."/>
            <person name="Guo X."/>
            <person name="Qiao Z."/>
            <person name="Wang W."/>
            <person name="Yu G."/>
            <person name="Li R."/>
        </authorList>
    </citation>
    <scope>NUCLEOTIDE SEQUENCE [LARGE SCALE GENOMIC DNA]</scope>
    <source>
        <strain evidence="1 2">CHAB 5714</strain>
    </source>
</reference>